<keyword evidence="3" id="KW-1185">Reference proteome</keyword>
<name>A0A7W2EJG6_9BURK</name>
<organism evidence="2 3">
    <name type="scientific">Rugamonas fusca</name>
    <dbReference type="NCBI Taxonomy" id="2758568"/>
    <lineage>
        <taxon>Bacteria</taxon>
        <taxon>Pseudomonadati</taxon>
        <taxon>Pseudomonadota</taxon>
        <taxon>Betaproteobacteria</taxon>
        <taxon>Burkholderiales</taxon>
        <taxon>Oxalobacteraceae</taxon>
        <taxon>Telluria group</taxon>
        <taxon>Rugamonas</taxon>
    </lineage>
</organism>
<dbReference type="InterPro" id="IPR011083">
    <property type="entry name" value="Phage_tail_collar_dom"/>
</dbReference>
<dbReference type="Proteomes" id="UP000566711">
    <property type="component" value="Unassembled WGS sequence"/>
</dbReference>
<protein>
    <submittedName>
        <fullName evidence="2">Tail fiber protein</fullName>
    </submittedName>
</protein>
<feature type="domain" description="Phage tail collar" evidence="1">
    <location>
        <begin position="6"/>
        <end position="62"/>
    </location>
</feature>
<dbReference type="Pfam" id="PF07484">
    <property type="entry name" value="Collar"/>
    <property type="match status" value="1"/>
</dbReference>
<dbReference type="InterPro" id="IPR037053">
    <property type="entry name" value="Phage_tail_collar_dom_sf"/>
</dbReference>
<dbReference type="Gene3D" id="3.90.1340.10">
    <property type="entry name" value="Phage tail collar domain"/>
    <property type="match status" value="1"/>
</dbReference>
<dbReference type="EMBL" id="JACEZS010000014">
    <property type="protein sequence ID" value="MBA5607059.1"/>
    <property type="molecule type" value="Genomic_DNA"/>
</dbReference>
<reference evidence="2 3" key="1">
    <citation type="submission" date="2020-07" db="EMBL/GenBank/DDBJ databases">
        <title>Novel species isolated from subtropical streams in China.</title>
        <authorList>
            <person name="Lu H."/>
        </authorList>
    </citation>
    <scope>NUCLEOTIDE SEQUENCE [LARGE SCALE GENOMIC DNA]</scope>
    <source>
        <strain evidence="2 3">FT3S</strain>
    </source>
</reference>
<evidence type="ECO:0000313" key="3">
    <source>
        <dbReference type="Proteomes" id="UP000566711"/>
    </source>
</evidence>
<accession>A0A7W2EJG6</accession>
<dbReference type="AlphaFoldDB" id="A0A7W2EJG6"/>
<proteinExistence type="predicted"/>
<gene>
    <name evidence="2" type="ORF">H3H36_17010</name>
</gene>
<evidence type="ECO:0000259" key="1">
    <source>
        <dbReference type="Pfam" id="PF07484"/>
    </source>
</evidence>
<sequence>MDPFIGQIILWPGLWVPEGWALCDGTVLNISDYQALFSLIGNTYGGDGRSNFALPDLRSKVPVGTTAMNAVGQKAGATTASVTAVGSGSVTIGVNNLPSHTHSATFTPGGGTSSVSIAIPADSSGETDNVPGAGLVLGKAVTGTATTKIYSSNAANTTLKPFSVNVPAGGGTVANASTGGGAALPISVSVPVSVSTLQPSLTLNYIIATNGIYPTRP</sequence>
<comment type="caution">
    <text evidence="2">The sequence shown here is derived from an EMBL/GenBank/DDBJ whole genome shotgun (WGS) entry which is preliminary data.</text>
</comment>
<dbReference type="SUPFAM" id="SSF88874">
    <property type="entry name" value="Receptor-binding domain of short tail fibre protein gp12"/>
    <property type="match status" value="1"/>
</dbReference>
<dbReference type="RefSeq" id="WP_182219281.1">
    <property type="nucleotide sequence ID" value="NZ_JACEZS010000014.1"/>
</dbReference>
<evidence type="ECO:0000313" key="2">
    <source>
        <dbReference type="EMBL" id="MBA5607059.1"/>
    </source>
</evidence>